<organism evidence="7 8">
    <name type="scientific">Selenomonas ruminantium</name>
    <dbReference type="NCBI Taxonomy" id="971"/>
    <lineage>
        <taxon>Bacteria</taxon>
        <taxon>Bacillati</taxon>
        <taxon>Bacillota</taxon>
        <taxon>Negativicutes</taxon>
        <taxon>Selenomonadales</taxon>
        <taxon>Selenomonadaceae</taxon>
        <taxon>Selenomonas</taxon>
    </lineage>
</organism>
<dbReference type="InterPro" id="IPR001173">
    <property type="entry name" value="Glyco_trans_2-like"/>
</dbReference>
<dbReference type="InterPro" id="IPR029044">
    <property type="entry name" value="Nucleotide-diphossugar_trans"/>
</dbReference>
<keyword evidence="5" id="KW-1133">Transmembrane helix</keyword>
<dbReference type="EMBL" id="FOQK01000002">
    <property type="protein sequence ID" value="SFH67128.1"/>
    <property type="molecule type" value="Genomic_DNA"/>
</dbReference>
<comment type="similarity">
    <text evidence="2">Belongs to the glycosyltransferase 2 family.</text>
</comment>
<comment type="pathway">
    <text evidence="1">Cell wall biogenesis; cell wall polysaccharide biosynthesis.</text>
</comment>
<dbReference type="PANTHER" id="PTHR43179:SF12">
    <property type="entry name" value="GALACTOFURANOSYLTRANSFERASE GLFT2"/>
    <property type="match status" value="1"/>
</dbReference>
<reference evidence="7 8" key="1">
    <citation type="submission" date="2016-10" db="EMBL/GenBank/DDBJ databases">
        <authorList>
            <person name="de Groot N.N."/>
        </authorList>
    </citation>
    <scope>NUCLEOTIDE SEQUENCE [LARGE SCALE GENOMIC DNA]</scope>
    <source>
        <strain evidence="7 8">Z108</strain>
    </source>
</reference>
<evidence type="ECO:0000256" key="5">
    <source>
        <dbReference type="SAM" id="Phobius"/>
    </source>
</evidence>
<evidence type="ECO:0000313" key="7">
    <source>
        <dbReference type="EMBL" id="SFH67128.1"/>
    </source>
</evidence>
<dbReference type="RefSeq" id="WP_075441660.1">
    <property type="nucleotide sequence ID" value="NZ_FOQK01000002.1"/>
</dbReference>
<evidence type="ECO:0000256" key="1">
    <source>
        <dbReference type="ARBA" id="ARBA00004776"/>
    </source>
</evidence>
<evidence type="ECO:0000256" key="4">
    <source>
        <dbReference type="ARBA" id="ARBA00022679"/>
    </source>
</evidence>
<evidence type="ECO:0000256" key="2">
    <source>
        <dbReference type="ARBA" id="ARBA00006739"/>
    </source>
</evidence>
<name>A0A1I3BXP6_SELRU</name>
<accession>A0A1I3BXP6</accession>
<evidence type="ECO:0000259" key="6">
    <source>
        <dbReference type="Pfam" id="PF00535"/>
    </source>
</evidence>
<feature type="transmembrane region" description="Helical" evidence="5">
    <location>
        <begin position="229"/>
        <end position="249"/>
    </location>
</feature>
<evidence type="ECO:0000313" key="8">
    <source>
        <dbReference type="Proteomes" id="UP000183639"/>
    </source>
</evidence>
<dbReference type="Pfam" id="PF00535">
    <property type="entry name" value="Glycos_transf_2"/>
    <property type="match status" value="1"/>
</dbReference>
<dbReference type="SUPFAM" id="SSF53448">
    <property type="entry name" value="Nucleotide-diphospho-sugar transferases"/>
    <property type="match status" value="1"/>
</dbReference>
<feature type="domain" description="Glycosyltransferase 2-like" evidence="6">
    <location>
        <begin position="6"/>
        <end position="122"/>
    </location>
</feature>
<gene>
    <name evidence="7" type="ORF">SAMN04487861_1025</name>
</gene>
<sequence>MKFVAIVVLYNPAGDVIDNIKSYSNSVEKVYAIDNSEEVSQDILDELNKIDNIVYIPFNENKGVAYALNIGLKKALSEKADYLLTMDQDTAFRKDDAEKMINYIQNNNDYTIGIYAANTEEYTGSNDAEKVNLVLTSGNIINCDIVSEIGGYDTDLFIDWVDNDICYRLMNYGKNIMRINKVKIDHHLGEKQYVNILGYKYSYVTHNALRYYYMTRNKFYVLKKNRMPLIYRIRFVFGTIKLIFGVLIIEKDKLLRLKYIFRGLKDCYCCRYGKYNN</sequence>
<dbReference type="Gene3D" id="3.90.550.10">
    <property type="entry name" value="Spore Coat Polysaccharide Biosynthesis Protein SpsA, Chain A"/>
    <property type="match status" value="1"/>
</dbReference>
<evidence type="ECO:0000256" key="3">
    <source>
        <dbReference type="ARBA" id="ARBA00022676"/>
    </source>
</evidence>
<dbReference type="GO" id="GO:0016757">
    <property type="term" value="F:glycosyltransferase activity"/>
    <property type="evidence" value="ECO:0007669"/>
    <property type="project" value="UniProtKB-KW"/>
</dbReference>
<dbReference type="Proteomes" id="UP000183639">
    <property type="component" value="Unassembled WGS sequence"/>
</dbReference>
<keyword evidence="5" id="KW-0812">Transmembrane</keyword>
<proteinExistence type="inferred from homology"/>
<dbReference type="AlphaFoldDB" id="A0A1I3BXP6"/>
<keyword evidence="4 7" id="KW-0808">Transferase</keyword>
<dbReference type="OrthoDB" id="9771846at2"/>
<keyword evidence="3" id="KW-0328">Glycosyltransferase</keyword>
<protein>
    <submittedName>
        <fullName evidence="7">Rhamnosyltransferase</fullName>
    </submittedName>
</protein>
<dbReference type="PANTHER" id="PTHR43179">
    <property type="entry name" value="RHAMNOSYLTRANSFERASE WBBL"/>
    <property type="match status" value="1"/>
</dbReference>
<keyword evidence="5" id="KW-0472">Membrane</keyword>